<proteinExistence type="predicted"/>
<name>A0A1F6MBN4_9BACT</name>
<dbReference type="AlphaFoldDB" id="A0A1F6MBN4"/>
<sequence>MAQATHHFDFLIEYVLALLEENDIKLTDDQKKMYVPQILAQVEMRLGLELLPKLSDADKEKFTKLSNNENASAEEWKKFWYAAVPTFEEDIKQVLVTFSEKVKQILAN</sequence>
<reference evidence="1 2" key="1">
    <citation type="journal article" date="2016" name="Nat. Commun.">
        <title>Thousands of microbial genomes shed light on interconnected biogeochemical processes in an aquifer system.</title>
        <authorList>
            <person name="Anantharaman K."/>
            <person name="Brown C.T."/>
            <person name="Hug L.A."/>
            <person name="Sharon I."/>
            <person name="Castelle C.J."/>
            <person name="Probst A.J."/>
            <person name="Thomas B.C."/>
            <person name="Singh A."/>
            <person name="Wilkins M.J."/>
            <person name="Karaoz U."/>
            <person name="Brodie E.L."/>
            <person name="Williams K.H."/>
            <person name="Hubbard S.S."/>
            <person name="Banfield J.F."/>
        </authorList>
    </citation>
    <scope>NUCLEOTIDE SEQUENCE [LARGE SCALE GENOMIC DNA]</scope>
</reference>
<evidence type="ECO:0000313" key="1">
    <source>
        <dbReference type="EMBL" id="OGH69025.1"/>
    </source>
</evidence>
<evidence type="ECO:0000313" key="2">
    <source>
        <dbReference type="Proteomes" id="UP000177953"/>
    </source>
</evidence>
<dbReference type="Proteomes" id="UP000177953">
    <property type="component" value="Unassembled WGS sequence"/>
</dbReference>
<gene>
    <name evidence="1" type="ORF">A2754_01020</name>
</gene>
<dbReference type="EMBL" id="MFPU01000070">
    <property type="protein sequence ID" value="OGH69025.1"/>
    <property type="molecule type" value="Genomic_DNA"/>
</dbReference>
<organism evidence="1 2">
    <name type="scientific">Candidatus Magasanikbacteria bacterium RIFCSPHIGHO2_01_FULL_47_8</name>
    <dbReference type="NCBI Taxonomy" id="1798673"/>
    <lineage>
        <taxon>Bacteria</taxon>
        <taxon>Candidatus Magasanikiibacteriota</taxon>
    </lineage>
</organism>
<protein>
    <submittedName>
        <fullName evidence="1">Uncharacterized protein</fullName>
    </submittedName>
</protein>
<accession>A0A1F6MBN4</accession>
<comment type="caution">
    <text evidence="1">The sequence shown here is derived from an EMBL/GenBank/DDBJ whole genome shotgun (WGS) entry which is preliminary data.</text>
</comment>